<evidence type="ECO:0000313" key="4">
    <source>
        <dbReference type="Proteomes" id="UP000008366"/>
    </source>
</evidence>
<dbReference type="PANTHER" id="PTHR33434:SF4">
    <property type="entry name" value="PHOSPHATASE PROTEIN"/>
    <property type="match status" value="1"/>
</dbReference>
<dbReference type="Proteomes" id="UP000008366">
    <property type="component" value="Unassembled WGS sequence"/>
</dbReference>
<dbReference type="GO" id="GO:0006071">
    <property type="term" value="P:glycerol metabolic process"/>
    <property type="evidence" value="ECO:0007669"/>
    <property type="project" value="InterPro"/>
</dbReference>
<dbReference type="InterPro" id="IPR050270">
    <property type="entry name" value="DegV_domain_contain"/>
</dbReference>
<evidence type="ECO:0000256" key="1">
    <source>
        <dbReference type="SAM" id="MobiDB-lite"/>
    </source>
</evidence>
<dbReference type="PROSITE" id="PS51480">
    <property type="entry name" value="DHAL"/>
    <property type="match status" value="1"/>
</dbReference>
<dbReference type="PANTHER" id="PTHR33434">
    <property type="entry name" value="DEGV DOMAIN-CONTAINING PROTEIN DR_1986-RELATED"/>
    <property type="match status" value="1"/>
</dbReference>
<dbReference type="STRING" id="1184609.KILIM_094_00120"/>
<proteinExistence type="predicted"/>
<feature type="region of interest" description="Disordered" evidence="1">
    <location>
        <begin position="85"/>
        <end position="119"/>
    </location>
</feature>
<protein>
    <recommendedName>
        <fullName evidence="2">DhaL domain-containing protein</fullName>
    </recommendedName>
</protein>
<dbReference type="AlphaFoldDB" id="K6X0W2"/>
<keyword evidence="4" id="KW-1185">Reference proteome</keyword>
<name>K6X0W2_9MICO</name>
<dbReference type="EMBL" id="BAHD01000094">
    <property type="protein sequence ID" value="GAB98012.1"/>
    <property type="molecule type" value="Genomic_DNA"/>
</dbReference>
<dbReference type="InterPro" id="IPR004007">
    <property type="entry name" value="DhaL_dom"/>
</dbReference>
<dbReference type="SMART" id="SM01120">
    <property type="entry name" value="Dak2"/>
    <property type="match status" value="1"/>
</dbReference>
<dbReference type="RefSeq" id="WP_006594544.1">
    <property type="nucleotide sequence ID" value="NZ_BAHD01000094.1"/>
</dbReference>
<evidence type="ECO:0000259" key="2">
    <source>
        <dbReference type="PROSITE" id="PS51480"/>
    </source>
</evidence>
<dbReference type="Pfam" id="PF13684">
    <property type="entry name" value="FakA-like_C"/>
    <property type="match status" value="1"/>
</dbReference>
<dbReference type="GO" id="GO:0004371">
    <property type="term" value="F:glycerone kinase activity"/>
    <property type="evidence" value="ECO:0007669"/>
    <property type="project" value="InterPro"/>
</dbReference>
<dbReference type="InterPro" id="IPR048394">
    <property type="entry name" value="FakA-like_M"/>
</dbReference>
<dbReference type="InterPro" id="IPR036117">
    <property type="entry name" value="DhaL_dom_sf"/>
</dbReference>
<dbReference type="InterPro" id="IPR033470">
    <property type="entry name" value="FakA-like_C"/>
</dbReference>
<dbReference type="eggNOG" id="COG1461">
    <property type="taxonomic scope" value="Bacteria"/>
</dbReference>
<reference evidence="3 4" key="1">
    <citation type="submission" date="2012-08" db="EMBL/GenBank/DDBJ databases">
        <title>Whole genome shotgun sequence of Kineosphaera limosa NBRC 100340.</title>
        <authorList>
            <person name="Yoshida I."/>
            <person name="Isaki S."/>
            <person name="Hosoyama A."/>
            <person name="Tsuchikane K."/>
            <person name="Katsumata H."/>
            <person name="Ando Y."/>
            <person name="Ohji S."/>
            <person name="Hamada M."/>
            <person name="Tamura T."/>
            <person name="Yamazoe A."/>
            <person name="Yamazaki S."/>
            <person name="Fujita N."/>
        </authorList>
    </citation>
    <scope>NUCLEOTIDE SEQUENCE [LARGE SCALE GENOMIC DNA]</scope>
    <source>
        <strain evidence="3 4">NBRC 100340</strain>
    </source>
</reference>
<organism evidence="3 4">
    <name type="scientific">Kineosphaera limosa NBRC 100340</name>
    <dbReference type="NCBI Taxonomy" id="1184609"/>
    <lineage>
        <taxon>Bacteria</taxon>
        <taxon>Bacillati</taxon>
        <taxon>Actinomycetota</taxon>
        <taxon>Actinomycetes</taxon>
        <taxon>Micrococcales</taxon>
        <taxon>Dermatophilaceae</taxon>
        <taxon>Kineosphaera</taxon>
    </lineage>
</organism>
<gene>
    <name evidence="3" type="ORF">KILIM_094_00120</name>
</gene>
<dbReference type="Pfam" id="PF21645">
    <property type="entry name" value="FakA-like_M"/>
    <property type="match status" value="1"/>
</dbReference>
<dbReference type="SMART" id="SM01121">
    <property type="entry name" value="Dak1_2"/>
    <property type="match status" value="1"/>
</dbReference>
<dbReference type="SUPFAM" id="SSF101473">
    <property type="entry name" value="DhaL-like"/>
    <property type="match status" value="2"/>
</dbReference>
<dbReference type="Pfam" id="PF02734">
    <property type="entry name" value="Dak2"/>
    <property type="match status" value="1"/>
</dbReference>
<sequence>MDEHERDATGADADGAASSGELEVLDGAALRRWAFRARAALAAHRPGIDALNVFPVPDGDTGTNMLQTLSGALRGLREHIAAHPDVPPVSSGAPAADIPVADTSAADNPAVGPAQEPNDEHDAHAVAVDSRLAALSDSTLVAARGNSGAILSELIRGLVATLMHARGRVDATGLAKALRTASERAWGAVGRPVEGTMLSVARSAASAADRSAAGGGRLADVTGAAVEAAEAALARTPEQLPTLKRAGVVDAGGAGLVVVLSALHEVVTGRRAGELTGDPGDVPARCEHGDHPLGDQVEVTYLVAGLDEAARDRLRAQLAELGDSVVLAGDERALRVHVHVEAQRVQQAIDAGGGSQALSHLRIEGLPQAQPLAPTGGSGFVTVLSAGLPESLAGLPGRHLLAGAVDTAHEPDPAGLFAALTDAPASPIVVLTDVAASVEQPVLEARRDGVEVLVVAASALPAALAALAVHDPHAEVHSDAQAMQAAADAVLCASVSDEPAPDEIAPGELAPGQLAAPERLRRNALAQVQQLVERGGGEAELVTICARPSAVAVAQQIADELAAGAGGHRALEVQVVLVGEQAADPLTIGVE</sequence>
<feature type="domain" description="DhaL" evidence="2">
    <location>
        <begin position="28"/>
        <end position="265"/>
    </location>
</feature>
<dbReference type="Gene3D" id="1.25.40.340">
    <property type="match status" value="1"/>
</dbReference>
<evidence type="ECO:0000313" key="3">
    <source>
        <dbReference type="EMBL" id="GAB98012.1"/>
    </source>
</evidence>
<accession>K6X0W2</accession>
<comment type="caution">
    <text evidence="3">The sequence shown here is derived from an EMBL/GenBank/DDBJ whole genome shotgun (WGS) entry which is preliminary data.</text>
</comment>